<dbReference type="HOGENOM" id="CLU_2794160_0_0_1"/>
<dbReference type="AlphaFoldDB" id="S3D189"/>
<reference evidence="1 2" key="1">
    <citation type="journal article" date="2013" name="BMC Genomics">
        <title>Genomics-driven discovery of the pneumocandin biosynthetic gene cluster in the fungus Glarea lozoyensis.</title>
        <authorList>
            <person name="Chen L."/>
            <person name="Yue Q."/>
            <person name="Zhang X."/>
            <person name="Xiang M."/>
            <person name="Wang C."/>
            <person name="Li S."/>
            <person name="Che Y."/>
            <person name="Ortiz-Lopez F.J."/>
            <person name="Bills G.F."/>
            <person name="Liu X."/>
            <person name="An Z."/>
        </authorList>
    </citation>
    <scope>NUCLEOTIDE SEQUENCE [LARGE SCALE GENOMIC DNA]</scope>
    <source>
        <strain evidence="2">ATCC 20868 / MF5171</strain>
    </source>
</reference>
<accession>S3D189</accession>
<evidence type="ECO:0000313" key="2">
    <source>
        <dbReference type="Proteomes" id="UP000016922"/>
    </source>
</evidence>
<dbReference type="Proteomes" id="UP000016922">
    <property type="component" value="Unassembled WGS sequence"/>
</dbReference>
<evidence type="ECO:0000313" key="1">
    <source>
        <dbReference type="EMBL" id="EPE32272.1"/>
    </source>
</evidence>
<organism evidence="1 2">
    <name type="scientific">Glarea lozoyensis (strain ATCC 20868 / MF5171)</name>
    <dbReference type="NCBI Taxonomy" id="1116229"/>
    <lineage>
        <taxon>Eukaryota</taxon>
        <taxon>Fungi</taxon>
        <taxon>Dikarya</taxon>
        <taxon>Ascomycota</taxon>
        <taxon>Pezizomycotina</taxon>
        <taxon>Leotiomycetes</taxon>
        <taxon>Helotiales</taxon>
        <taxon>Helotiaceae</taxon>
        <taxon>Glarea</taxon>
    </lineage>
</organism>
<dbReference type="EMBL" id="KE145359">
    <property type="protein sequence ID" value="EPE32272.1"/>
    <property type="molecule type" value="Genomic_DNA"/>
</dbReference>
<protein>
    <submittedName>
        <fullName evidence="1">Uncharacterized protein</fullName>
    </submittedName>
</protein>
<dbReference type="RefSeq" id="XP_008080284.1">
    <property type="nucleotide sequence ID" value="XM_008082093.1"/>
</dbReference>
<dbReference type="KEGG" id="glz:GLAREA_07405"/>
<sequence length="68" mass="7605">MTTNQPSSSSGHQVITSAPDEYGGYNDDWSLIKFPEGPKLTCPFKLRRARHGCALCIHTWKTSRKPKA</sequence>
<dbReference type="GeneID" id="19466458"/>
<proteinExistence type="predicted"/>
<keyword evidence="2" id="KW-1185">Reference proteome</keyword>
<name>S3D189_GLAL2</name>
<gene>
    <name evidence="1" type="ORF">GLAREA_07405</name>
</gene>